<proteinExistence type="predicted"/>
<dbReference type="EMBL" id="BGZK01001149">
    <property type="protein sequence ID" value="GBP72552.1"/>
    <property type="molecule type" value="Genomic_DNA"/>
</dbReference>
<dbReference type="AlphaFoldDB" id="A0A4C1YCJ3"/>
<accession>A0A4C1YCJ3</accession>
<evidence type="ECO:0000313" key="2">
    <source>
        <dbReference type="Proteomes" id="UP000299102"/>
    </source>
</evidence>
<name>A0A4C1YCJ3_EUMVA</name>
<dbReference type="Proteomes" id="UP000299102">
    <property type="component" value="Unassembled WGS sequence"/>
</dbReference>
<gene>
    <name evidence="1" type="ORF">EVAR_9697_1</name>
</gene>
<keyword evidence="2" id="KW-1185">Reference proteome</keyword>
<organism evidence="1 2">
    <name type="scientific">Eumeta variegata</name>
    <name type="common">Bagworm moth</name>
    <name type="synonym">Eumeta japonica</name>
    <dbReference type="NCBI Taxonomy" id="151549"/>
    <lineage>
        <taxon>Eukaryota</taxon>
        <taxon>Metazoa</taxon>
        <taxon>Ecdysozoa</taxon>
        <taxon>Arthropoda</taxon>
        <taxon>Hexapoda</taxon>
        <taxon>Insecta</taxon>
        <taxon>Pterygota</taxon>
        <taxon>Neoptera</taxon>
        <taxon>Endopterygota</taxon>
        <taxon>Lepidoptera</taxon>
        <taxon>Glossata</taxon>
        <taxon>Ditrysia</taxon>
        <taxon>Tineoidea</taxon>
        <taxon>Psychidae</taxon>
        <taxon>Oiketicinae</taxon>
        <taxon>Eumeta</taxon>
    </lineage>
</organism>
<reference evidence="1 2" key="1">
    <citation type="journal article" date="2019" name="Commun. Biol.">
        <title>The bagworm genome reveals a unique fibroin gene that provides high tensile strength.</title>
        <authorList>
            <person name="Kono N."/>
            <person name="Nakamura H."/>
            <person name="Ohtoshi R."/>
            <person name="Tomita M."/>
            <person name="Numata K."/>
            <person name="Arakawa K."/>
        </authorList>
    </citation>
    <scope>NUCLEOTIDE SEQUENCE [LARGE SCALE GENOMIC DNA]</scope>
</reference>
<sequence>MLVAFDSDGGFHANPGVTAQGRVLKKKMLSARRTGEQSIRCSDTTSAPQPFALAEASYLPSIEYNATSQKIFLVMVVKELFEKILLTL</sequence>
<evidence type="ECO:0000313" key="1">
    <source>
        <dbReference type="EMBL" id="GBP72552.1"/>
    </source>
</evidence>
<comment type="caution">
    <text evidence="1">The sequence shown here is derived from an EMBL/GenBank/DDBJ whole genome shotgun (WGS) entry which is preliminary data.</text>
</comment>
<protein>
    <submittedName>
        <fullName evidence="1">Uncharacterized protein</fullName>
    </submittedName>
</protein>